<gene>
    <name evidence="6" type="ORF">IAB73_09305</name>
</gene>
<dbReference type="AlphaFoldDB" id="A0A9D0ZDC8"/>
<dbReference type="PANTHER" id="PTHR43649:SF31">
    <property type="entry name" value="SN-GLYCEROL-3-PHOSPHATE-BINDING PERIPLASMIC PROTEIN UGPB"/>
    <property type="match status" value="1"/>
</dbReference>
<protein>
    <submittedName>
        <fullName evidence="6">ABC transporter substrate-binding protein</fullName>
    </submittedName>
</protein>
<dbReference type="InterPro" id="IPR006059">
    <property type="entry name" value="SBP"/>
</dbReference>
<name>A0A9D0ZDC8_9FIRM</name>
<keyword evidence="3" id="KW-0813">Transport</keyword>
<feature type="chain" id="PRO_5038437408" evidence="5">
    <location>
        <begin position="25"/>
        <end position="441"/>
    </location>
</feature>
<accession>A0A9D0ZDC8</accession>
<dbReference type="PANTHER" id="PTHR43649">
    <property type="entry name" value="ARABINOSE-BINDING PROTEIN-RELATED"/>
    <property type="match status" value="1"/>
</dbReference>
<evidence type="ECO:0000313" key="7">
    <source>
        <dbReference type="Proteomes" id="UP000886887"/>
    </source>
</evidence>
<proteinExistence type="inferred from homology"/>
<comment type="subcellular location">
    <subcellularLocation>
        <location evidence="1">Cell envelope</location>
    </subcellularLocation>
</comment>
<keyword evidence="4 5" id="KW-0732">Signal</keyword>
<dbReference type="Pfam" id="PF13416">
    <property type="entry name" value="SBP_bac_8"/>
    <property type="match status" value="1"/>
</dbReference>
<evidence type="ECO:0000313" key="6">
    <source>
        <dbReference type="EMBL" id="HIQ72388.1"/>
    </source>
</evidence>
<feature type="signal peptide" evidence="5">
    <location>
        <begin position="1"/>
        <end position="24"/>
    </location>
</feature>
<dbReference type="CDD" id="cd14748">
    <property type="entry name" value="PBP2_UgpB"/>
    <property type="match status" value="1"/>
</dbReference>
<dbReference type="Gene3D" id="3.40.190.10">
    <property type="entry name" value="Periplasmic binding protein-like II"/>
    <property type="match status" value="2"/>
</dbReference>
<evidence type="ECO:0000256" key="3">
    <source>
        <dbReference type="ARBA" id="ARBA00022448"/>
    </source>
</evidence>
<comment type="caution">
    <text evidence="6">The sequence shown here is derived from an EMBL/GenBank/DDBJ whole genome shotgun (WGS) entry which is preliminary data.</text>
</comment>
<evidence type="ECO:0000256" key="1">
    <source>
        <dbReference type="ARBA" id="ARBA00004196"/>
    </source>
</evidence>
<evidence type="ECO:0000256" key="5">
    <source>
        <dbReference type="SAM" id="SignalP"/>
    </source>
</evidence>
<sequence>MKKLLSVVLCACMLLTLFLPTALAEDPVKIIFWHSMGGVNGEAINKMVADFNAAYEGQIQVEVQFQGDYDEAINKLKSASMGNMGADVVQIYDIGTRFMIDSGWIIPMQELIDADNYDISQIEPNIAAYYSVDGQLYSMPFNSSTPIMYINRDAFIEAGLDPDNPPKNFDEIIAACEKLVKKDENGNITQYGFGMGNYGWFFEQWVGKMGLDYVDQGNGRDAPATKVVFDENGSALQILSTWDKLIDEGYITYLNRGNDDAKSAFITGNIAMTLESTAALKSLLVNVDNRFEIGTAYFPSINADDEGGVSIGGGSLWAIENGDEAKRAASWEFIKFMISPEQQAYWNAQTGYFPITVATHELDAFKQNIEEFPQFMTAIDQLHDTDAAYTGSLLSVFPEARAKVEEITERVIMGELEPEAAVEQLAAQINEAITIYNLTNM</sequence>
<dbReference type="SUPFAM" id="SSF53850">
    <property type="entry name" value="Periplasmic binding protein-like II"/>
    <property type="match status" value="1"/>
</dbReference>
<reference evidence="6" key="1">
    <citation type="submission" date="2020-10" db="EMBL/GenBank/DDBJ databases">
        <authorList>
            <person name="Gilroy R."/>
        </authorList>
    </citation>
    <scope>NUCLEOTIDE SEQUENCE</scope>
    <source>
        <strain evidence="6">ChiSxjej2B14-6234</strain>
    </source>
</reference>
<dbReference type="EMBL" id="DVFJ01000034">
    <property type="protein sequence ID" value="HIQ72388.1"/>
    <property type="molecule type" value="Genomic_DNA"/>
</dbReference>
<dbReference type="Proteomes" id="UP000886887">
    <property type="component" value="Unassembled WGS sequence"/>
</dbReference>
<dbReference type="InterPro" id="IPR050490">
    <property type="entry name" value="Bact_solute-bd_prot1"/>
</dbReference>
<comment type="similarity">
    <text evidence="2">Belongs to the bacterial solute-binding protein 1 family.</text>
</comment>
<evidence type="ECO:0000256" key="2">
    <source>
        <dbReference type="ARBA" id="ARBA00008520"/>
    </source>
</evidence>
<reference evidence="6" key="2">
    <citation type="journal article" date="2021" name="PeerJ">
        <title>Extensive microbial diversity within the chicken gut microbiome revealed by metagenomics and culture.</title>
        <authorList>
            <person name="Gilroy R."/>
            <person name="Ravi A."/>
            <person name="Getino M."/>
            <person name="Pursley I."/>
            <person name="Horton D.L."/>
            <person name="Alikhan N.F."/>
            <person name="Baker D."/>
            <person name="Gharbi K."/>
            <person name="Hall N."/>
            <person name="Watson M."/>
            <person name="Adriaenssens E.M."/>
            <person name="Foster-Nyarko E."/>
            <person name="Jarju S."/>
            <person name="Secka A."/>
            <person name="Antonio M."/>
            <person name="Oren A."/>
            <person name="Chaudhuri R.R."/>
            <person name="La Ragione R."/>
            <person name="Hildebrand F."/>
            <person name="Pallen M.J."/>
        </authorList>
    </citation>
    <scope>NUCLEOTIDE SEQUENCE</scope>
    <source>
        <strain evidence="6">ChiSxjej2B14-6234</strain>
    </source>
</reference>
<organism evidence="6 7">
    <name type="scientific">Candidatus Onthenecus intestinigallinarum</name>
    <dbReference type="NCBI Taxonomy" id="2840875"/>
    <lineage>
        <taxon>Bacteria</taxon>
        <taxon>Bacillati</taxon>
        <taxon>Bacillota</taxon>
        <taxon>Clostridia</taxon>
        <taxon>Eubacteriales</taxon>
        <taxon>Candidatus Onthenecus</taxon>
    </lineage>
</organism>
<dbReference type="GO" id="GO:0030313">
    <property type="term" value="C:cell envelope"/>
    <property type="evidence" value="ECO:0007669"/>
    <property type="project" value="UniProtKB-SubCell"/>
</dbReference>
<evidence type="ECO:0000256" key="4">
    <source>
        <dbReference type="ARBA" id="ARBA00022729"/>
    </source>
</evidence>